<dbReference type="PANTHER" id="PTHR12199">
    <property type="entry name" value="INTERPHOTORECEPTOR MATRIX PROTEOGLYCAN"/>
    <property type="match status" value="1"/>
</dbReference>
<feature type="domain" description="SEA" evidence="22">
    <location>
        <begin position="243"/>
        <end position="360"/>
    </location>
</feature>
<evidence type="ECO:0000256" key="12">
    <source>
        <dbReference type="ARBA" id="ARBA00023157"/>
    </source>
</evidence>
<organism evidence="24 25">
    <name type="scientific">Phoxinus phoxinus</name>
    <name type="common">Eurasian minnow</name>
    <dbReference type="NCBI Taxonomy" id="58324"/>
    <lineage>
        <taxon>Eukaryota</taxon>
        <taxon>Metazoa</taxon>
        <taxon>Chordata</taxon>
        <taxon>Craniata</taxon>
        <taxon>Vertebrata</taxon>
        <taxon>Euteleostomi</taxon>
        <taxon>Actinopterygii</taxon>
        <taxon>Neopterygii</taxon>
        <taxon>Teleostei</taxon>
        <taxon>Ostariophysi</taxon>
        <taxon>Cypriniformes</taxon>
        <taxon>Leuciscidae</taxon>
        <taxon>Phoxininae</taxon>
        <taxon>Phoxinus</taxon>
    </lineage>
</organism>
<feature type="transmembrane region" description="Helical" evidence="20">
    <location>
        <begin position="963"/>
        <end position="987"/>
    </location>
</feature>
<dbReference type="Proteomes" id="UP001364617">
    <property type="component" value="Unassembled WGS sequence"/>
</dbReference>
<evidence type="ECO:0000256" key="13">
    <source>
        <dbReference type="ARBA" id="ARBA00023180"/>
    </source>
</evidence>
<evidence type="ECO:0000256" key="10">
    <source>
        <dbReference type="ARBA" id="ARBA00022989"/>
    </source>
</evidence>
<keyword evidence="10 20" id="KW-1133">Transmembrane helix</keyword>
<feature type="compositionally biased region" description="Basic and acidic residues" evidence="19">
    <location>
        <begin position="594"/>
        <end position="603"/>
    </location>
</feature>
<feature type="disulfide bond" evidence="18">
    <location>
        <begin position="882"/>
        <end position="899"/>
    </location>
</feature>
<keyword evidence="6" id="KW-0358">Heparin-binding</keyword>
<keyword evidence="12 18" id="KW-1015">Disulfide bond</keyword>
<keyword evidence="14" id="KW-0966">Cell projection</keyword>
<evidence type="ECO:0000256" key="1">
    <source>
        <dbReference type="ARBA" id="ARBA00004451"/>
    </source>
</evidence>
<evidence type="ECO:0000256" key="9">
    <source>
        <dbReference type="ARBA" id="ARBA00022737"/>
    </source>
</evidence>
<comment type="caution">
    <text evidence="18">Lacks conserved residue(s) required for the propagation of feature annotation.</text>
</comment>
<reference evidence="24 25" key="1">
    <citation type="submission" date="2024-02" db="EMBL/GenBank/DDBJ databases">
        <title>Chromosome-level genome assembly of the Eurasian Minnow (Phoxinus phoxinus).</title>
        <authorList>
            <person name="Oriowo T.O."/>
            <person name="Martin S."/>
            <person name="Stange M."/>
            <person name="Chrysostomakis Y."/>
            <person name="Brown T."/>
            <person name="Winkler S."/>
            <person name="Kukowka S."/>
            <person name="Myers E.W."/>
            <person name="Bohne A."/>
        </authorList>
    </citation>
    <scope>NUCLEOTIDE SEQUENCE [LARGE SCALE GENOMIC DNA]</scope>
    <source>
        <strain evidence="24">ZFMK-TIS-60720</strain>
        <tissue evidence="24">Whole Organism</tissue>
    </source>
</reference>
<evidence type="ECO:0000313" key="24">
    <source>
        <dbReference type="EMBL" id="KAK7169159.1"/>
    </source>
</evidence>
<evidence type="ECO:0000256" key="19">
    <source>
        <dbReference type="SAM" id="MobiDB-lite"/>
    </source>
</evidence>
<evidence type="ECO:0000256" key="7">
    <source>
        <dbReference type="ARBA" id="ARBA00022692"/>
    </source>
</evidence>
<dbReference type="FunFam" id="3.30.70.960:FF:000002">
    <property type="entry name" value="Interphotoreceptor matrix proteoglycan 2"/>
    <property type="match status" value="1"/>
</dbReference>
<evidence type="ECO:0000256" key="4">
    <source>
        <dbReference type="ARBA" id="ARBA00022530"/>
    </source>
</evidence>
<keyword evidence="13" id="KW-0325">Glycoprotein</keyword>
<name>A0AAN9DC15_9TELE</name>
<evidence type="ECO:0000256" key="20">
    <source>
        <dbReference type="SAM" id="Phobius"/>
    </source>
</evidence>
<feature type="chain" id="PRO_5043011799" description="Interphotoreceptor matrix proteoglycan 2" evidence="21">
    <location>
        <begin position="19"/>
        <end position="1109"/>
    </location>
</feature>
<dbReference type="PROSITE" id="PS50026">
    <property type="entry name" value="EGF_3"/>
    <property type="match status" value="1"/>
</dbReference>
<dbReference type="Gene3D" id="3.30.70.960">
    <property type="entry name" value="SEA domain"/>
    <property type="match status" value="1"/>
</dbReference>
<evidence type="ECO:0000256" key="21">
    <source>
        <dbReference type="SAM" id="SignalP"/>
    </source>
</evidence>
<protein>
    <recommendedName>
        <fullName evidence="16">Interphotoreceptor matrix proteoglycan 2</fullName>
    </recommendedName>
    <alternativeName>
        <fullName evidence="17">Sialoprotein associated with cones and rods proteoglycan</fullName>
    </alternativeName>
</protein>
<dbReference type="GO" id="GO:0008201">
    <property type="term" value="F:heparin binding"/>
    <property type="evidence" value="ECO:0007669"/>
    <property type="project" value="UniProtKB-KW"/>
</dbReference>
<dbReference type="InterPro" id="IPR000742">
    <property type="entry name" value="EGF"/>
</dbReference>
<dbReference type="InterPro" id="IPR000082">
    <property type="entry name" value="SEA_dom"/>
</dbReference>
<evidence type="ECO:0000256" key="15">
    <source>
        <dbReference type="ARBA" id="ARBA00060509"/>
    </source>
</evidence>
<dbReference type="PANTHER" id="PTHR12199:SF4">
    <property type="entry name" value="INTERPHOTORECEPTOR MATRIX PROTEOGLYCAN 2"/>
    <property type="match status" value="1"/>
</dbReference>
<keyword evidence="4" id="KW-0272">Extracellular matrix</keyword>
<evidence type="ECO:0000256" key="11">
    <source>
        <dbReference type="ARBA" id="ARBA00023136"/>
    </source>
</evidence>
<evidence type="ECO:0000256" key="8">
    <source>
        <dbReference type="ARBA" id="ARBA00022729"/>
    </source>
</evidence>
<dbReference type="EMBL" id="JAYKXH010000005">
    <property type="protein sequence ID" value="KAK7169159.1"/>
    <property type="molecule type" value="Genomic_DNA"/>
</dbReference>
<evidence type="ECO:0000256" key="18">
    <source>
        <dbReference type="PROSITE-ProRule" id="PRU00076"/>
    </source>
</evidence>
<accession>A0AAN9DC15</accession>
<evidence type="ECO:0000256" key="3">
    <source>
        <dbReference type="ARBA" id="ARBA00022525"/>
    </source>
</evidence>
<feature type="domain" description="SEA" evidence="22">
    <location>
        <begin position="760"/>
        <end position="873"/>
    </location>
</feature>
<comment type="subcellular location">
    <subcellularLocation>
        <location evidence="15">Photoreceptor inner segment membrane</location>
        <topology evidence="15">Single-pass type I membrane protein</topology>
    </subcellularLocation>
    <subcellularLocation>
        <location evidence="1">Photoreceptor outer segment membrane</location>
        <topology evidence="1">Single-pass type I membrane protein</topology>
    </subcellularLocation>
    <subcellularLocation>
        <location evidence="2">Secreted</location>
        <location evidence="2">Extracellular space</location>
        <location evidence="2">Extracellular matrix</location>
        <location evidence="2">Interphotoreceptor matrix</location>
    </subcellularLocation>
</comment>
<evidence type="ECO:0000313" key="25">
    <source>
        <dbReference type="Proteomes" id="UP001364617"/>
    </source>
</evidence>
<evidence type="ECO:0000256" key="17">
    <source>
        <dbReference type="ARBA" id="ARBA00080162"/>
    </source>
</evidence>
<feature type="region of interest" description="Disordered" evidence="19">
    <location>
        <begin position="564"/>
        <end position="612"/>
    </location>
</feature>
<dbReference type="PROSITE" id="PS50024">
    <property type="entry name" value="SEA"/>
    <property type="match status" value="2"/>
</dbReference>
<dbReference type="GO" id="GO:0005540">
    <property type="term" value="F:hyaluronic acid binding"/>
    <property type="evidence" value="ECO:0007669"/>
    <property type="project" value="TreeGrafter"/>
</dbReference>
<keyword evidence="25" id="KW-1185">Reference proteome</keyword>
<keyword evidence="9" id="KW-0677">Repeat</keyword>
<feature type="region of interest" description="Disordered" evidence="19">
    <location>
        <begin position="163"/>
        <end position="184"/>
    </location>
</feature>
<sequence>MWKLIWTCTLCCLSCIFAIGQMDITAEEAKRIPTVMNTDKRSQRLFQMFLEKPGNQEHLPRRKRSVFLSSGVRLCHQETVQQAITNHLKYYQLRVCQEVVWEAFKIFLERLPRQEEYQSWMSQCQTERVSIWEIGTYFSQSEEHLALVHRRLAQTGLKSKTPTYSVCRPEDSSQEQDNVPPGDLLPAETTVLVTTMIPDEVISESVNEVTAEAPSVVVTMELDTEITNEIEQEAAALPTHPLVEQRVELALLLTGEPWSEELFNSTSSEHRRLTQQITEKISAALGKLTEFKSVSVLNIRPQVDPSRGDKAVLVEYVVSLQTNSEVITSETLDFINLQSNMVEGTFSYSEGPTVQYTITDLQPDITEALHVETFPEETHPAEESPDPDYKDDISSVEKPFELPGEVAKEVFTISDHLDPTMLEELGEQDVVHLDETTQPLIDYPSGSFSEDLQDKNLVLLFSPSQAPAVEGEEVSPVINVNQDSDITMDDLDPTTGFGVIEENWVTVLPTEAQEPVEDTEVDDEFLVNVDMPQKEDYEFSTITTVVEEDQILPKETTELITVEAGEDENLQRGSDAPAMPPVKVAEAESTPQPEEDHILPAEEERQEEDNKEEIVLPETQKDEETEVAVVMKEKSEEAGEEEEYVDSTTMPHENKDFALTDVSAIQFSKEVLKEEEILLVTIEPANPVYSTPLSPEIEPPFSLLTMKTPEEVDLGHNLNSEVMTTSLDVIEYREEEGSGVPSVIQGDEVSSIALPTNPGRSLIVFFSLRVTNMIFSEDLFNKSSAEYKALEQRFLELLVPYLQSNLSHFENLEILNFRNGSIVVNNRMKFGKPVPREVNAAVYLILEDFCNTAYQTMNLAIDKYSLDVESGEHADPCKFQACNEFAECTVNRWSGEAECVCNAGYFSVDGLPCQSICDLQHDFCLNDGKCDVIPGQGAICRCRVGENWWYRGEHCEEYVSEPLVVGIAIASVAGFLLVASGVIFFLARTLRDQYDRDETEDQVRGEDRPPFIDTATKYNPMFESDLTTGYSHYYQRYPEPPVHSSASAEASTDFSSEEIRHIYENSELTKEEIQDRIRILELYTRDRQFADFLQQHQITMDNRRESSST</sequence>
<feature type="domain" description="EGF-like" evidence="23">
    <location>
        <begin position="873"/>
        <end position="914"/>
    </location>
</feature>
<evidence type="ECO:0000259" key="23">
    <source>
        <dbReference type="PROSITE" id="PS50026"/>
    </source>
</evidence>
<keyword evidence="7 20" id="KW-0812">Transmembrane</keyword>
<dbReference type="PROSITE" id="PS01186">
    <property type="entry name" value="EGF_2"/>
    <property type="match status" value="1"/>
</dbReference>
<evidence type="ECO:0000256" key="14">
    <source>
        <dbReference type="ARBA" id="ARBA00023273"/>
    </source>
</evidence>
<feature type="signal peptide" evidence="21">
    <location>
        <begin position="1"/>
        <end position="18"/>
    </location>
</feature>
<proteinExistence type="predicted"/>
<dbReference type="SMART" id="SM00200">
    <property type="entry name" value="SEA"/>
    <property type="match status" value="2"/>
</dbReference>
<keyword evidence="8 21" id="KW-0732">Signal</keyword>
<keyword evidence="3" id="KW-0964">Secreted</keyword>
<keyword evidence="5 18" id="KW-0245">EGF-like domain</keyword>
<evidence type="ECO:0000256" key="2">
    <source>
        <dbReference type="ARBA" id="ARBA00004593"/>
    </source>
</evidence>
<evidence type="ECO:0000256" key="16">
    <source>
        <dbReference type="ARBA" id="ARBA00074164"/>
    </source>
</evidence>
<dbReference type="AlphaFoldDB" id="A0AAN9DC15"/>
<dbReference type="InterPro" id="IPR039861">
    <property type="entry name" value="IMPG"/>
</dbReference>
<comment type="caution">
    <text evidence="24">The sequence shown here is derived from an EMBL/GenBank/DDBJ whole genome shotgun (WGS) entry which is preliminary data.</text>
</comment>
<gene>
    <name evidence="24" type="ORF">R3I93_005222</name>
</gene>
<dbReference type="SUPFAM" id="SSF82671">
    <property type="entry name" value="SEA domain"/>
    <property type="match status" value="1"/>
</dbReference>
<dbReference type="GO" id="GO:0033165">
    <property type="term" value="C:interphotoreceptor matrix"/>
    <property type="evidence" value="ECO:0007669"/>
    <property type="project" value="UniProtKB-SubCell"/>
</dbReference>
<dbReference type="InterPro" id="IPR036364">
    <property type="entry name" value="SEA_dom_sf"/>
</dbReference>
<evidence type="ECO:0000256" key="5">
    <source>
        <dbReference type="ARBA" id="ARBA00022536"/>
    </source>
</evidence>
<dbReference type="Pfam" id="PF01390">
    <property type="entry name" value="SEA"/>
    <property type="match status" value="2"/>
</dbReference>
<evidence type="ECO:0000256" key="6">
    <source>
        <dbReference type="ARBA" id="ARBA00022674"/>
    </source>
</evidence>
<dbReference type="GO" id="GO:0007601">
    <property type="term" value="P:visual perception"/>
    <property type="evidence" value="ECO:0007669"/>
    <property type="project" value="InterPro"/>
</dbReference>
<keyword evidence="11 20" id="KW-0472">Membrane</keyword>
<evidence type="ECO:0000259" key="22">
    <source>
        <dbReference type="PROSITE" id="PS50024"/>
    </source>
</evidence>